<sequence>RDANGHVRWKEPPAAFLDEHLDAIVRKYRVILDAYRFDPLKIAKNEGSYELVLDAFETELLKRAAA</sequence>
<reference evidence="1 2" key="1">
    <citation type="journal article" date="2012" name="J. Bacteriol.">
        <title>Draft Genome Sequence of Mesorhizobium alhagi CCNWXJ12-2T, a Novel Salt-Resistant Species Isolated from the Desert of Northwestern China.</title>
        <authorList>
            <person name="Zhou M."/>
            <person name="Chen W."/>
            <person name="Chen H."/>
            <person name="Wei G."/>
        </authorList>
    </citation>
    <scope>NUCLEOTIDE SEQUENCE [LARGE SCALE GENOMIC DNA]</scope>
    <source>
        <strain evidence="1 2">CCNWXJ12-2</strain>
    </source>
</reference>
<dbReference type="AlphaFoldDB" id="H0I097"/>
<protein>
    <recommendedName>
        <fullName evidence="3">DUF58 domain-containing protein</fullName>
    </recommendedName>
</protein>
<gene>
    <name evidence="1" type="ORF">MAXJ12_29420</name>
</gene>
<evidence type="ECO:0008006" key="3">
    <source>
        <dbReference type="Google" id="ProtNLM"/>
    </source>
</evidence>
<accession>H0I097</accession>
<name>H0I097_9HYPH</name>
<keyword evidence="2" id="KW-1185">Reference proteome</keyword>
<dbReference type="PATRIC" id="fig|1107882.3.peg.5697"/>
<proteinExistence type="predicted"/>
<organism evidence="1 2">
    <name type="scientific">Mesorhizobium alhagi CCNWXJ12-2</name>
    <dbReference type="NCBI Taxonomy" id="1107882"/>
    <lineage>
        <taxon>Bacteria</taxon>
        <taxon>Pseudomonadati</taxon>
        <taxon>Pseudomonadota</taxon>
        <taxon>Alphaproteobacteria</taxon>
        <taxon>Hyphomicrobiales</taxon>
        <taxon>Phyllobacteriaceae</taxon>
        <taxon>Allomesorhizobium</taxon>
    </lineage>
</organism>
<dbReference type="Proteomes" id="UP000003250">
    <property type="component" value="Unassembled WGS sequence"/>
</dbReference>
<feature type="non-terminal residue" evidence="1">
    <location>
        <position position="1"/>
    </location>
</feature>
<evidence type="ECO:0000313" key="1">
    <source>
        <dbReference type="EMBL" id="EHK53643.1"/>
    </source>
</evidence>
<dbReference type="EMBL" id="AHAM01000262">
    <property type="protein sequence ID" value="EHK53643.1"/>
    <property type="molecule type" value="Genomic_DNA"/>
</dbReference>
<evidence type="ECO:0000313" key="2">
    <source>
        <dbReference type="Proteomes" id="UP000003250"/>
    </source>
</evidence>